<sequence length="228" mass="22624">GDSSGSATLGGTPRHADLTGADSGSDNTYAMTCTTSDGNGGTATDAFVITINAVNDAPNLASNSATSVNEDTAYSSTLTASDEESDDVTFTTGTTFPSFCALADGGAGDQTAAITCAANQVTEARVGSHTVDFKMNDGTSITLASYTLTINQVNDEPTLTVTSADPTFTEDGSAAVLYSSAAATDGGDAGSQTISEVTITVTNVADTTETLTVDGTGITLAASQSGTT</sequence>
<feature type="non-terminal residue" evidence="3">
    <location>
        <position position="1"/>
    </location>
</feature>
<dbReference type="AlphaFoldDB" id="A0A383F101"/>
<protein>
    <recommendedName>
        <fullName evidence="2">RapA2 cadherin-like domain-containing protein</fullName>
    </recommendedName>
</protein>
<feature type="non-terminal residue" evidence="3">
    <location>
        <position position="228"/>
    </location>
</feature>
<dbReference type="InterPro" id="IPR040853">
    <property type="entry name" value="RapA2_cadherin-like"/>
</dbReference>
<proteinExistence type="predicted"/>
<evidence type="ECO:0000313" key="3">
    <source>
        <dbReference type="EMBL" id="SVE62837.1"/>
    </source>
</evidence>
<organism evidence="3">
    <name type="scientific">marine metagenome</name>
    <dbReference type="NCBI Taxonomy" id="408172"/>
    <lineage>
        <taxon>unclassified sequences</taxon>
        <taxon>metagenomes</taxon>
        <taxon>ecological metagenomes</taxon>
    </lineage>
</organism>
<gene>
    <name evidence="3" type="ORF">METZ01_LOCUS515691</name>
</gene>
<reference evidence="3" key="1">
    <citation type="submission" date="2018-05" db="EMBL/GenBank/DDBJ databases">
        <authorList>
            <person name="Lanie J.A."/>
            <person name="Ng W.-L."/>
            <person name="Kazmierczak K.M."/>
            <person name="Andrzejewski T.M."/>
            <person name="Davidsen T.M."/>
            <person name="Wayne K.J."/>
            <person name="Tettelin H."/>
            <person name="Glass J.I."/>
            <person name="Rusch D."/>
            <person name="Podicherti R."/>
            <person name="Tsui H.-C.T."/>
            <person name="Winkler M.E."/>
        </authorList>
    </citation>
    <scope>NUCLEOTIDE SEQUENCE</scope>
</reference>
<feature type="domain" description="RapA2 cadherin-like" evidence="2">
    <location>
        <begin position="48"/>
        <end position="97"/>
    </location>
</feature>
<evidence type="ECO:0000256" key="1">
    <source>
        <dbReference type="SAM" id="MobiDB-lite"/>
    </source>
</evidence>
<feature type="region of interest" description="Disordered" evidence="1">
    <location>
        <begin position="1"/>
        <end position="23"/>
    </location>
</feature>
<accession>A0A383F101</accession>
<dbReference type="EMBL" id="UINC01230629">
    <property type="protein sequence ID" value="SVE62837.1"/>
    <property type="molecule type" value="Genomic_DNA"/>
</dbReference>
<dbReference type="Pfam" id="PF17803">
    <property type="entry name" value="Cadherin_4"/>
    <property type="match status" value="1"/>
</dbReference>
<name>A0A383F101_9ZZZZ</name>
<evidence type="ECO:0000259" key="2">
    <source>
        <dbReference type="Pfam" id="PF17803"/>
    </source>
</evidence>